<evidence type="ECO:0000256" key="2">
    <source>
        <dbReference type="ARBA" id="ARBA00022741"/>
    </source>
</evidence>
<keyword evidence="2" id="KW-0547">Nucleotide-binding</keyword>
<proteinExistence type="inferred from homology"/>
<organism evidence="6 7">
    <name type="scientific">Coilia grayii</name>
    <name type="common">Gray's grenadier anchovy</name>
    <dbReference type="NCBI Taxonomy" id="363190"/>
    <lineage>
        <taxon>Eukaryota</taxon>
        <taxon>Metazoa</taxon>
        <taxon>Chordata</taxon>
        <taxon>Craniata</taxon>
        <taxon>Vertebrata</taxon>
        <taxon>Euteleostomi</taxon>
        <taxon>Actinopterygii</taxon>
        <taxon>Neopterygii</taxon>
        <taxon>Teleostei</taxon>
        <taxon>Clupei</taxon>
        <taxon>Clupeiformes</taxon>
        <taxon>Clupeoidei</taxon>
        <taxon>Engraulidae</taxon>
        <taxon>Coilinae</taxon>
        <taxon>Coilia</taxon>
    </lineage>
</organism>
<dbReference type="InterPro" id="IPR045058">
    <property type="entry name" value="GIMA/IAN/Toc"/>
</dbReference>
<feature type="region of interest" description="Disordered" evidence="4">
    <location>
        <begin position="491"/>
        <end position="551"/>
    </location>
</feature>
<evidence type="ECO:0000259" key="5">
    <source>
        <dbReference type="PROSITE" id="PS51720"/>
    </source>
</evidence>
<dbReference type="PANTHER" id="PTHR10903">
    <property type="entry name" value="GTPASE, IMAP FAMILY MEMBER-RELATED"/>
    <property type="match status" value="1"/>
</dbReference>
<dbReference type="PANTHER" id="PTHR10903:SF107">
    <property type="entry name" value="GTPASE IMAP FAMILY MEMBER 4-LIKE-RELATED"/>
    <property type="match status" value="1"/>
</dbReference>
<keyword evidence="7" id="KW-1185">Reference proteome</keyword>
<gene>
    <name evidence="6" type="ORF">ACEWY4_017665</name>
</gene>
<sequence>MVFNVFFPKELRIVVLGYNRSGKTATINTFLRDGEPNEEEATHCMKREGTVDGRKVTLVDTAGWWKLYPVAQSAECIKRELVLSVSLCPPGPHVILLVVELDSPFSAIEETSVREHCELLGGDVWDHIIVLFTKGDLLVDTTIEEHIRRQGQALECLVKRCGGRYHVFDNKSECDQSQVKTLLDKVDRLTASKHGRPFEVDRMKLNRTEEAKKADKERALIFKQRVTEQRQRVEAKGDVLSLPEIRILLVGWVLSGKSYSGDIILNHNNFSPGKVTEKATCGRGHVLGRNVTVVDTPGWWKFLPSMYTPERVKQELKRGISLCGKDPHAILLTLTADMPFHEEQRRLIEDTLEAFLGKDVWRHVIILFTFGYLLKEIAIEEVIQSEGEALQWLVEKCGNRYHLFSKKSQDNGQVADLLQKIDKMVSGNCVFCPDTEVNKCAEVGVKRRSTETDPCIEDVINTLDKEWLRTDQKMIEEVQKEWIAAIEVAHKKQKSNRSMNDPPKLQEEQESVDINEEKDQGKFQDKPPYDDKLRSDKSDEGLQRQHSDDDTLSDHLKDLLECEWRRRDYIIKEIVREAVQELKESFGNPSEPDQRELQESREKVVVWLPQTFSDYGSITDPNDSPPNDSKQEDVEFTD</sequence>
<feature type="region of interest" description="Disordered" evidence="4">
    <location>
        <begin position="613"/>
        <end position="638"/>
    </location>
</feature>
<dbReference type="InterPro" id="IPR027417">
    <property type="entry name" value="P-loop_NTPase"/>
</dbReference>
<evidence type="ECO:0000256" key="1">
    <source>
        <dbReference type="ARBA" id="ARBA00008535"/>
    </source>
</evidence>
<dbReference type="GO" id="GO:0005525">
    <property type="term" value="F:GTP binding"/>
    <property type="evidence" value="ECO:0007669"/>
    <property type="project" value="UniProtKB-KW"/>
</dbReference>
<protein>
    <recommendedName>
        <fullName evidence="5">AIG1-type G domain-containing protein</fullName>
    </recommendedName>
</protein>
<evidence type="ECO:0000313" key="6">
    <source>
        <dbReference type="EMBL" id="KAL2086606.1"/>
    </source>
</evidence>
<feature type="domain" description="AIG1-type G" evidence="5">
    <location>
        <begin position="242"/>
        <end position="440"/>
    </location>
</feature>
<evidence type="ECO:0000313" key="7">
    <source>
        <dbReference type="Proteomes" id="UP001591681"/>
    </source>
</evidence>
<feature type="compositionally biased region" description="Basic and acidic residues" evidence="4">
    <location>
        <begin position="629"/>
        <end position="638"/>
    </location>
</feature>
<feature type="compositionally biased region" description="Polar residues" evidence="4">
    <location>
        <begin position="613"/>
        <end position="628"/>
    </location>
</feature>
<accession>A0ABD1JHG7</accession>
<feature type="compositionally biased region" description="Basic and acidic residues" evidence="4">
    <location>
        <begin position="515"/>
        <end position="551"/>
    </location>
</feature>
<dbReference type="EMBL" id="JBHFQA010000015">
    <property type="protein sequence ID" value="KAL2086606.1"/>
    <property type="molecule type" value="Genomic_DNA"/>
</dbReference>
<evidence type="ECO:0000256" key="3">
    <source>
        <dbReference type="ARBA" id="ARBA00023134"/>
    </source>
</evidence>
<dbReference type="PROSITE" id="PS51720">
    <property type="entry name" value="G_AIG1"/>
    <property type="match status" value="2"/>
</dbReference>
<evidence type="ECO:0000256" key="4">
    <source>
        <dbReference type="SAM" id="MobiDB-lite"/>
    </source>
</evidence>
<dbReference type="InterPro" id="IPR006703">
    <property type="entry name" value="G_AIG1"/>
</dbReference>
<keyword evidence="3" id="KW-0342">GTP-binding</keyword>
<dbReference type="FunFam" id="3.40.50.300:FF:001809">
    <property type="entry name" value="Si:ch1073-365p7.2"/>
    <property type="match status" value="1"/>
</dbReference>
<reference evidence="6 7" key="1">
    <citation type="submission" date="2024-09" db="EMBL/GenBank/DDBJ databases">
        <title>A chromosome-level genome assembly of Gray's grenadier anchovy, Coilia grayii.</title>
        <authorList>
            <person name="Fu Z."/>
        </authorList>
    </citation>
    <scope>NUCLEOTIDE SEQUENCE [LARGE SCALE GENOMIC DNA]</scope>
    <source>
        <strain evidence="6">G4</strain>
        <tissue evidence="6">Muscle</tissue>
    </source>
</reference>
<dbReference type="SUPFAM" id="SSF52540">
    <property type="entry name" value="P-loop containing nucleoside triphosphate hydrolases"/>
    <property type="match status" value="2"/>
</dbReference>
<name>A0ABD1JHG7_9TELE</name>
<dbReference type="Pfam" id="PF04548">
    <property type="entry name" value="AIG1"/>
    <property type="match status" value="2"/>
</dbReference>
<dbReference type="Proteomes" id="UP001591681">
    <property type="component" value="Unassembled WGS sequence"/>
</dbReference>
<dbReference type="Gene3D" id="3.40.50.300">
    <property type="entry name" value="P-loop containing nucleotide triphosphate hydrolases"/>
    <property type="match status" value="2"/>
</dbReference>
<feature type="domain" description="AIG1-type G" evidence="5">
    <location>
        <begin position="8"/>
        <end position="207"/>
    </location>
</feature>
<dbReference type="AlphaFoldDB" id="A0ABD1JHG7"/>
<comment type="similarity">
    <text evidence="1">Belongs to the TRAFAC class TrmE-Era-EngA-EngB-Septin-like GTPase superfamily. AIG1/Toc34/Toc159-like paraseptin GTPase family. IAN subfamily.</text>
</comment>
<comment type="caution">
    <text evidence="6">The sequence shown here is derived from an EMBL/GenBank/DDBJ whole genome shotgun (WGS) entry which is preliminary data.</text>
</comment>